<evidence type="ECO:0000256" key="1">
    <source>
        <dbReference type="ARBA" id="ARBA00001971"/>
    </source>
</evidence>
<keyword evidence="6 8" id="KW-0408">Iron</keyword>
<dbReference type="AlphaFoldDB" id="A0A7N0TDL1"/>
<dbReference type="PROSITE" id="PS00086">
    <property type="entry name" value="CYTOCHROME_P450"/>
    <property type="match status" value="1"/>
</dbReference>
<dbReference type="EnsemblPlants" id="Kaladp0033s0162.1.v1.1">
    <property type="protein sequence ID" value="Kaladp0033s0162.1.v1.1"/>
    <property type="gene ID" value="Kaladp0033s0162.v1.1"/>
</dbReference>
<accession>A0A7N0TDL1</accession>
<evidence type="ECO:0000256" key="9">
    <source>
        <dbReference type="RuleBase" id="RU000461"/>
    </source>
</evidence>
<dbReference type="PANTHER" id="PTHR47951:SF7">
    <property type="entry name" value="FLAVONOID 3',5'-HYDROXYLASE-LIKE ISOFORM X1"/>
    <property type="match status" value="1"/>
</dbReference>
<keyword evidence="5 9" id="KW-0560">Oxidoreductase</keyword>
<dbReference type="InterPro" id="IPR017972">
    <property type="entry name" value="Cyt_P450_CS"/>
</dbReference>
<dbReference type="InterPro" id="IPR036396">
    <property type="entry name" value="Cyt_P450_sf"/>
</dbReference>
<sequence>MIEMMVEKIVAGAISFDRLLLFLQSFIALLLTAGLIKCVQWTVKALRRRQPGLPLPPGPRGLPVVGYLPFLGTEDLHVTFKELADRYGPVYKLWLGNKLCVVLSSPEAVREVVRDKDVIFANRDSGVASRVIMYGGNDIVFSDYGPEWRTMRKTFTHQMLGNSSLEASYGLRRDAVKNGVKEVYARVGSCVDIGYIGLLTVINSMAAMIGGESFLEADGRQERADDGGGSGLRDILTELMVLLGAPNVSDFFPALAWLDLQGIETRAKRVFARFDGLIDKAITRSQNKPKQVEKEVQQGKGSTDFLQRLLGLQDSESSLSLAKIKAMLMDTMVGGTDTTATMVEWTLTELMLQPQVMKKVQDELTEVVGLSDLVEETHLVKLKYLDAAVKETMRLHTPVPLLVPRRPVETTEIRGYRIPKDARIFTNVWAIQRDPSLWDNPRDFTPERFLNCASKKWDYSGNNMQYLPFGSGRRMCPGFALAEKSVMHIVASFLHCFNWQVPEDVKIGVETKFGIVLKKRDSLVAIPTPRLSNLELYA</sequence>
<dbReference type="GO" id="GO:0004497">
    <property type="term" value="F:monooxygenase activity"/>
    <property type="evidence" value="ECO:0007669"/>
    <property type="project" value="UniProtKB-KW"/>
</dbReference>
<reference evidence="10" key="1">
    <citation type="submission" date="2021-01" db="UniProtKB">
        <authorList>
            <consortium name="EnsemblPlants"/>
        </authorList>
    </citation>
    <scope>IDENTIFICATION</scope>
</reference>
<evidence type="ECO:0000256" key="5">
    <source>
        <dbReference type="ARBA" id="ARBA00023002"/>
    </source>
</evidence>
<dbReference type="PANTHER" id="PTHR47951">
    <property type="entry name" value="OS08G0547900 PROTEIN"/>
    <property type="match status" value="1"/>
</dbReference>
<evidence type="ECO:0000256" key="3">
    <source>
        <dbReference type="ARBA" id="ARBA00022617"/>
    </source>
</evidence>
<proteinExistence type="inferred from homology"/>
<dbReference type="PRINTS" id="PR00385">
    <property type="entry name" value="P450"/>
</dbReference>
<keyword evidence="3 8" id="KW-0349">Heme</keyword>
<dbReference type="Proteomes" id="UP000594263">
    <property type="component" value="Unplaced"/>
</dbReference>
<dbReference type="InterPro" id="IPR002401">
    <property type="entry name" value="Cyt_P450_E_grp-I"/>
</dbReference>
<keyword evidence="7 9" id="KW-0503">Monooxygenase</keyword>
<protein>
    <recommendedName>
        <fullName evidence="12">Cytochrome P450</fullName>
    </recommendedName>
</protein>
<evidence type="ECO:0000256" key="8">
    <source>
        <dbReference type="PIRSR" id="PIRSR602401-1"/>
    </source>
</evidence>
<name>A0A7N0TDL1_KALFE</name>
<evidence type="ECO:0000256" key="2">
    <source>
        <dbReference type="ARBA" id="ARBA00010617"/>
    </source>
</evidence>
<evidence type="ECO:0000256" key="6">
    <source>
        <dbReference type="ARBA" id="ARBA00023004"/>
    </source>
</evidence>
<comment type="similarity">
    <text evidence="2 9">Belongs to the cytochrome P450 family.</text>
</comment>
<organism evidence="10 11">
    <name type="scientific">Kalanchoe fedtschenkoi</name>
    <name type="common">Lavender scallops</name>
    <name type="synonym">South American air plant</name>
    <dbReference type="NCBI Taxonomy" id="63787"/>
    <lineage>
        <taxon>Eukaryota</taxon>
        <taxon>Viridiplantae</taxon>
        <taxon>Streptophyta</taxon>
        <taxon>Embryophyta</taxon>
        <taxon>Tracheophyta</taxon>
        <taxon>Spermatophyta</taxon>
        <taxon>Magnoliopsida</taxon>
        <taxon>eudicotyledons</taxon>
        <taxon>Gunneridae</taxon>
        <taxon>Pentapetalae</taxon>
        <taxon>Saxifragales</taxon>
        <taxon>Crassulaceae</taxon>
        <taxon>Kalanchoe</taxon>
    </lineage>
</organism>
<feature type="binding site" description="axial binding residue" evidence="8">
    <location>
        <position position="476"/>
    </location>
    <ligand>
        <name>heme</name>
        <dbReference type="ChEBI" id="CHEBI:30413"/>
    </ligand>
    <ligandPart>
        <name>Fe</name>
        <dbReference type="ChEBI" id="CHEBI:18248"/>
    </ligandPart>
</feature>
<dbReference type="GO" id="GO:0020037">
    <property type="term" value="F:heme binding"/>
    <property type="evidence" value="ECO:0007669"/>
    <property type="project" value="InterPro"/>
</dbReference>
<dbReference type="SUPFAM" id="SSF48264">
    <property type="entry name" value="Cytochrome P450"/>
    <property type="match status" value="1"/>
</dbReference>
<evidence type="ECO:0000313" key="11">
    <source>
        <dbReference type="Proteomes" id="UP000594263"/>
    </source>
</evidence>
<dbReference type="GO" id="GO:0016705">
    <property type="term" value="F:oxidoreductase activity, acting on paired donors, with incorporation or reduction of molecular oxygen"/>
    <property type="evidence" value="ECO:0007669"/>
    <property type="project" value="InterPro"/>
</dbReference>
<dbReference type="GO" id="GO:0005506">
    <property type="term" value="F:iron ion binding"/>
    <property type="evidence" value="ECO:0007669"/>
    <property type="project" value="InterPro"/>
</dbReference>
<evidence type="ECO:0000256" key="7">
    <source>
        <dbReference type="ARBA" id="ARBA00023033"/>
    </source>
</evidence>
<comment type="cofactor">
    <cofactor evidence="1 8">
        <name>heme</name>
        <dbReference type="ChEBI" id="CHEBI:30413"/>
    </cofactor>
</comment>
<evidence type="ECO:0008006" key="12">
    <source>
        <dbReference type="Google" id="ProtNLM"/>
    </source>
</evidence>
<keyword evidence="11" id="KW-1185">Reference proteome</keyword>
<keyword evidence="4 8" id="KW-0479">Metal-binding</keyword>
<dbReference type="Gene3D" id="1.10.630.10">
    <property type="entry name" value="Cytochrome P450"/>
    <property type="match status" value="1"/>
</dbReference>
<dbReference type="Gramene" id="Kaladp0033s0162.1.v1.1">
    <property type="protein sequence ID" value="Kaladp0033s0162.1.v1.1"/>
    <property type="gene ID" value="Kaladp0033s0162.v1.1"/>
</dbReference>
<evidence type="ECO:0000313" key="10">
    <source>
        <dbReference type="EnsemblPlants" id="Kaladp0033s0162.1.v1.1"/>
    </source>
</evidence>
<dbReference type="InterPro" id="IPR001128">
    <property type="entry name" value="Cyt_P450"/>
</dbReference>
<dbReference type="FunFam" id="1.10.630.10:FF:000126">
    <property type="entry name" value="Predicted protein"/>
    <property type="match status" value="1"/>
</dbReference>
<dbReference type="OMA" id="KCPGINL"/>
<dbReference type="PRINTS" id="PR00463">
    <property type="entry name" value="EP450I"/>
</dbReference>
<dbReference type="Pfam" id="PF00067">
    <property type="entry name" value="p450"/>
    <property type="match status" value="1"/>
</dbReference>
<evidence type="ECO:0000256" key="4">
    <source>
        <dbReference type="ARBA" id="ARBA00022723"/>
    </source>
</evidence>